<evidence type="ECO:0000256" key="2">
    <source>
        <dbReference type="ARBA" id="ARBA00006171"/>
    </source>
</evidence>
<comment type="cofactor">
    <cofactor evidence="1">
        <name>Mg(2+)</name>
        <dbReference type="ChEBI" id="CHEBI:18420"/>
    </cofactor>
</comment>
<dbReference type="CDD" id="cd07505">
    <property type="entry name" value="HAD_BPGM-like"/>
    <property type="match status" value="1"/>
</dbReference>
<comment type="catalytic activity">
    <reaction evidence="8">
        <text>beta-D-glucose 1-phosphate = beta-D-glucose 6-phosphate</text>
        <dbReference type="Rhea" id="RHEA:20113"/>
        <dbReference type="ChEBI" id="CHEBI:57684"/>
        <dbReference type="ChEBI" id="CHEBI:58247"/>
        <dbReference type="EC" id="5.4.2.6"/>
    </reaction>
</comment>
<keyword evidence="7" id="KW-0119">Carbohydrate metabolism</keyword>
<gene>
    <name evidence="11" type="ORF">AAE02nite_19530</name>
</gene>
<dbReference type="PANTHER" id="PTHR46193:SF18">
    <property type="entry name" value="HEXITOL PHOSPHATASE B"/>
    <property type="match status" value="1"/>
</dbReference>
<evidence type="ECO:0000256" key="1">
    <source>
        <dbReference type="ARBA" id="ARBA00001946"/>
    </source>
</evidence>
<evidence type="ECO:0000256" key="7">
    <source>
        <dbReference type="ARBA" id="ARBA00023277"/>
    </source>
</evidence>
<keyword evidence="5" id="KW-0460">Magnesium</keyword>
<dbReference type="InterPro" id="IPR051600">
    <property type="entry name" value="Beta-PGM-like"/>
</dbReference>
<comment type="caution">
    <text evidence="11">The sequence shown here is derived from an EMBL/GenBank/DDBJ whole genome shotgun (WGS) entry which is preliminary data.</text>
</comment>
<evidence type="ECO:0000256" key="6">
    <source>
        <dbReference type="ARBA" id="ARBA00023235"/>
    </source>
</evidence>
<proteinExistence type="inferred from homology"/>
<name>A0A512AX39_9BACT</name>
<dbReference type="GO" id="GO:0008801">
    <property type="term" value="F:beta-phosphoglucomutase activity"/>
    <property type="evidence" value="ECO:0007669"/>
    <property type="project" value="UniProtKB-EC"/>
</dbReference>
<keyword evidence="4" id="KW-0479">Metal-binding</keyword>
<dbReference type="NCBIfam" id="TIGR02009">
    <property type="entry name" value="PGMB-YQAB-SF"/>
    <property type="match status" value="1"/>
</dbReference>
<dbReference type="RefSeq" id="WP_146897555.1">
    <property type="nucleotide sequence ID" value="NZ_BJYS01000013.1"/>
</dbReference>
<dbReference type="PANTHER" id="PTHR46193">
    <property type="entry name" value="6-PHOSPHOGLUCONATE PHOSPHATASE"/>
    <property type="match status" value="1"/>
</dbReference>
<evidence type="ECO:0000256" key="4">
    <source>
        <dbReference type="ARBA" id="ARBA00022723"/>
    </source>
</evidence>
<dbReference type="OrthoDB" id="9797743at2"/>
<evidence type="ECO:0000256" key="8">
    <source>
        <dbReference type="ARBA" id="ARBA00044926"/>
    </source>
</evidence>
<evidence type="ECO:0000313" key="11">
    <source>
        <dbReference type="EMBL" id="GEO04289.1"/>
    </source>
</evidence>
<evidence type="ECO:0000256" key="3">
    <source>
        <dbReference type="ARBA" id="ARBA00022553"/>
    </source>
</evidence>
<dbReference type="Gene3D" id="1.10.150.240">
    <property type="entry name" value="Putative phosphatase, domain 2"/>
    <property type="match status" value="1"/>
</dbReference>
<comment type="similarity">
    <text evidence="2">Belongs to the HAD-like hydrolase superfamily. CbbY/CbbZ/Gph/YieH family.</text>
</comment>
<dbReference type="InterPro" id="IPR041492">
    <property type="entry name" value="HAD_2"/>
</dbReference>
<dbReference type="InterPro" id="IPR023214">
    <property type="entry name" value="HAD_sf"/>
</dbReference>
<evidence type="ECO:0000256" key="9">
    <source>
        <dbReference type="ARBA" id="ARBA00044968"/>
    </source>
</evidence>
<dbReference type="InterPro" id="IPR023198">
    <property type="entry name" value="PGP-like_dom2"/>
</dbReference>
<dbReference type="Gene3D" id="3.40.50.1000">
    <property type="entry name" value="HAD superfamily/HAD-like"/>
    <property type="match status" value="1"/>
</dbReference>
<dbReference type="InterPro" id="IPR006439">
    <property type="entry name" value="HAD-SF_hydro_IA"/>
</dbReference>
<evidence type="ECO:0000256" key="10">
    <source>
        <dbReference type="ARBA" id="ARBA00044991"/>
    </source>
</evidence>
<organism evidence="11 12">
    <name type="scientific">Adhaeribacter aerolatus</name>
    <dbReference type="NCBI Taxonomy" id="670289"/>
    <lineage>
        <taxon>Bacteria</taxon>
        <taxon>Pseudomonadati</taxon>
        <taxon>Bacteroidota</taxon>
        <taxon>Cytophagia</taxon>
        <taxon>Cytophagales</taxon>
        <taxon>Hymenobacteraceae</taxon>
        <taxon>Adhaeribacter</taxon>
    </lineage>
</organism>
<dbReference type="GO" id="GO:0046872">
    <property type="term" value="F:metal ion binding"/>
    <property type="evidence" value="ECO:0007669"/>
    <property type="project" value="UniProtKB-KW"/>
</dbReference>
<dbReference type="Pfam" id="PF13419">
    <property type="entry name" value="HAD_2"/>
    <property type="match status" value="1"/>
</dbReference>
<evidence type="ECO:0000313" key="12">
    <source>
        <dbReference type="Proteomes" id="UP000321532"/>
    </source>
</evidence>
<dbReference type="EC" id="5.4.2.6" evidence="9"/>
<protein>
    <recommendedName>
        <fullName evidence="10">Beta-phosphoglucomutase</fullName>
        <ecNumber evidence="9">5.4.2.6</ecNumber>
    </recommendedName>
</protein>
<dbReference type="SFLD" id="SFLDG01129">
    <property type="entry name" value="C1.5:_HAD__Beta-PGM__Phosphata"/>
    <property type="match status" value="1"/>
</dbReference>
<dbReference type="SFLD" id="SFLDG01135">
    <property type="entry name" value="C1.5.6:_HAD__Beta-PGM__Phospha"/>
    <property type="match status" value="1"/>
</dbReference>
<dbReference type="PRINTS" id="PR00413">
    <property type="entry name" value="HADHALOGNASE"/>
</dbReference>
<sequence length="219" mass="24805">MKEKFAVIFDMDGVIIDSNPYHKEAWLQFAEKYNVELKEEEVPEKIFGKTNTTALRDVFQKEFSPEENFKMGEEKEAIYRELHGKEMVPITGFREFIQMLKDNGIPMAVATNAPVSNVDFIMEKTGLRHYFDVVIDASSVKHGKPDPEIYLKSAEKLGVPSQHCIVMEDSVPGAEAGIRAGMKVVAITTSHSKEELNHTDLVIDGYEELSMEKLISLFD</sequence>
<evidence type="ECO:0000256" key="5">
    <source>
        <dbReference type="ARBA" id="ARBA00022842"/>
    </source>
</evidence>
<dbReference type="SFLD" id="SFLDS00003">
    <property type="entry name" value="Haloacid_Dehalogenase"/>
    <property type="match status" value="1"/>
</dbReference>
<reference evidence="11 12" key="1">
    <citation type="submission" date="2019-07" db="EMBL/GenBank/DDBJ databases">
        <title>Whole genome shotgun sequence of Adhaeribacter aerolatus NBRC 106133.</title>
        <authorList>
            <person name="Hosoyama A."/>
            <person name="Uohara A."/>
            <person name="Ohji S."/>
            <person name="Ichikawa N."/>
        </authorList>
    </citation>
    <scope>NUCLEOTIDE SEQUENCE [LARGE SCALE GENOMIC DNA]</scope>
    <source>
        <strain evidence="11 12">NBRC 106133</strain>
    </source>
</reference>
<dbReference type="AlphaFoldDB" id="A0A512AX39"/>
<dbReference type="EMBL" id="BJYS01000013">
    <property type="protein sequence ID" value="GEO04289.1"/>
    <property type="molecule type" value="Genomic_DNA"/>
</dbReference>
<dbReference type="SUPFAM" id="SSF56784">
    <property type="entry name" value="HAD-like"/>
    <property type="match status" value="1"/>
</dbReference>
<accession>A0A512AX39</accession>
<keyword evidence="3" id="KW-0597">Phosphoprotein</keyword>
<dbReference type="InterPro" id="IPR036412">
    <property type="entry name" value="HAD-like_sf"/>
</dbReference>
<dbReference type="Proteomes" id="UP000321532">
    <property type="component" value="Unassembled WGS sequence"/>
</dbReference>
<dbReference type="InterPro" id="IPR010976">
    <property type="entry name" value="B-phosphoglucomutase_hydrolase"/>
</dbReference>
<keyword evidence="12" id="KW-1185">Reference proteome</keyword>
<dbReference type="NCBIfam" id="TIGR01509">
    <property type="entry name" value="HAD-SF-IA-v3"/>
    <property type="match status" value="1"/>
</dbReference>
<keyword evidence="6" id="KW-0413">Isomerase</keyword>